<dbReference type="Gene3D" id="3.40.50.300">
    <property type="entry name" value="P-loop containing nucleotide triphosphate hydrolases"/>
    <property type="match status" value="1"/>
</dbReference>
<keyword evidence="2" id="KW-0040">ANK repeat</keyword>
<proteinExistence type="predicted"/>
<keyword evidence="6" id="KW-1185">Reference proteome</keyword>
<accession>A0A9P9F764</accession>
<dbReference type="Pfam" id="PF22939">
    <property type="entry name" value="WHD_GPIID"/>
    <property type="match status" value="1"/>
</dbReference>
<dbReference type="Pfam" id="PF00023">
    <property type="entry name" value="Ank"/>
    <property type="match status" value="2"/>
</dbReference>
<feature type="repeat" description="ANK" evidence="2">
    <location>
        <begin position="803"/>
        <end position="835"/>
    </location>
</feature>
<evidence type="ECO:0008006" key="7">
    <source>
        <dbReference type="Google" id="ProtNLM"/>
    </source>
</evidence>
<feature type="repeat" description="ANK" evidence="2">
    <location>
        <begin position="836"/>
        <end position="868"/>
    </location>
</feature>
<feature type="domain" description="Nephrocystin 3-like N-terminal" evidence="4">
    <location>
        <begin position="278"/>
        <end position="422"/>
    </location>
</feature>
<dbReference type="InterPro" id="IPR056884">
    <property type="entry name" value="NPHP3-like_N"/>
</dbReference>
<evidence type="ECO:0000313" key="6">
    <source>
        <dbReference type="Proteomes" id="UP000738349"/>
    </source>
</evidence>
<dbReference type="Pfam" id="PF24883">
    <property type="entry name" value="NPHP3_N"/>
    <property type="match status" value="1"/>
</dbReference>
<keyword evidence="1" id="KW-0677">Repeat</keyword>
<evidence type="ECO:0000259" key="4">
    <source>
        <dbReference type="Pfam" id="PF24883"/>
    </source>
</evidence>
<dbReference type="Gene3D" id="1.25.40.20">
    <property type="entry name" value="Ankyrin repeat-containing domain"/>
    <property type="match status" value="1"/>
</dbReference>
<sequence>MRNGNAMSSVLARFAPLKPEIRLAQAVAEFKADLSDNQKADFQSNERQSSQFPPNIHDVMRLTAEIDRHVAAKVGGGRCFGTRLVNILEAVQRFAALGDIMIGGSQNLIACGVWSLVRTTLLMLVSAYSWLDKLSELFMAVGRSAPRYQQMALLYPRSKKLRSALYEYFLVVVRVCHDMLKLKKKSMLAKLACFMTESDISSYHSDFDLWATTIKEEVNLLMAQELQEQSRHLKTLSKYNKSELYREKHEDRLRILDSCSTFDYQTTWKELRRRGNTCWFTLQSEYKDWKVSGESSTLLYSGKLGSGKSFTLANMVDDLNLDQKGSPPVAYFFCQHEAPESLRARTILGSLARQLLCTIKEISASSEDPADTRTLRLDSNGILSLLKRAIPPATRAYFVLDGLDECDGSQIKEVINCLQKIQDIHPLLACLSFRQEAGNTMAVRLRQLRNPRAIVIPEDNPDIAEFIQTELVKRVESSRLILGEPTLVLEIRDALIEKAQGMFLWVVLQIDGLCLAKTDEAIRQALANLPKDLPTTFSRILEQCATLGSDYQRRILELITAACRPLTTNELREALGVVPAETDWDPAHQPNDIYSTLACCGSLLHVDEETLSVKLIHHSVNQFLLSGSEGITGQTFTLEDAHKTMATILITYLNYGVFDTQISTRVVPRVEHGAVPNKVISSVIDSSSIRKIALGLLKSPLPSKIDVSEVLAKESQHSKSSRTEFFFLLYAKVYWAQHIIRHFEQDPATITSLGRILDRSVAFLDMRDEYGQTPLLRAAAVGHEAIVRLLIDRGAAVDLEDDEQRTPLIRAATSGHEAVAQILLDHGALINAKNRFGQTALFGAVNEGFTAVVRLLLDAGADAISQSNDGSTPLWWAAQRELEEIVLLLLEEGAVTIFLEGYDGRSRPRTLAKESEAATLLVLHNGAIDDFQPLLFAAVVEGHVVI</sequence>
<dbReference type="PANTHER" id="PTHR10039:SF10">
    <property type="entry name" value="NACHT DOMAIN-CONTAINING PROTEIN"/>
    <property type="match status" value="1"/>
</dbReference>
<evidence type="ECO:0000256" key="1">
    <source>
        <dbReference type="ARBA" id="ARBA00022737"/>
    </source>
</evidence>
<dbReference type="InterPro" id="IPR054471">
    <property type="entry name" value="GPIID_WHD"/>
</dbReference>
<dbReference type="Proteomes" id="UP000738349">
    <property type="component" value="Unassembled WGS sequence"/>
</dbReference>
<comment type="caution">
    <text evidence="5">The sequence shown here is derived from an EMBL/GenBank/DDBJ whole genome shotgun (WGS) entry which is preliminary data.</text>
</comment>
<dbReference type="OrthoDB" id="7464126at2759"/>
<dbReference type="InterPro" id="IPR002110">
    <property type="entry name" value="Ankyrin_rpt"/>
</dbReference>
<reference evidence="5" key="1">
    <citation type="journal article" date="2021" name="Nat. Commun.">
        <title>Genetic determinants of endophytism in the Arabidopsis root mycobiome.</title>
        <authorList>
            <person name="Mesny F."/>
            <person name="Miyauchi S."/>
            <person name="Thiergart T."/>
            <person name="Pickel B."/>
            <person name="Atanasova L."/>
            <person name="Karlsson M."/>
            <person name="Huettel B."/>
            <person name="Barry K.W."/>
            <person name="Haridas S."/>
            <person name="Chen C."/>
            <person name="Bauer D."/>
            <person name="Andreopoulos W."/>
            <person name="Pangilinan J."/>
            <person name="LaButti K."/>
            <person name="Riley R."/>
            <person name="Lipzen A."/>
            <person name="Clum A."/>
            <person name="Drula E."/>
            <person name="Henrissat B."/>
            <person name="Kohler A."/>
            <person name="Grigoriev I.V."/>
            <person name="Martin F.M."/>
            <person name="Hacquard S."/>
        </authorList>
    </citation>
    <scope>NUCLEOTIDE SEQUENCE</scope>
    <source>
        <strain evidence="5">MPI-CAGE-AT-0147</strain>
    </source>
</reference>
<feature type="repeat" description="ANK" evidence="2">
    <location>
        <begin position="869"/>
        <end position="894"/>
    </location>
</feature>
<dbReference type="SMART" id="SM00248">
    <property type="entry name" value="ANK"/>
    <property type="match status" value="4"/>
</dbReference>
<dbReference type="PANTHER" id="PTHR10039">
    <property type="entry name" value="AMELOGENIN"/>
    <property type="match status" value="1"/>
</dbReference>
<dbReference type="EMBL" id="JAGMUV010000006">
    <property type="protein sequence ID" value="KAH7153533.1"/>
    <property type="molecule type" value="Genomic_DNA"/>
</dbReference>
<name>A0A9P9F764_9HYPO</name>
<evidence type="ECO:0000256" key="2">
    <source>
        <dbReference type="PROSITE-ProRule" id="PRU00023"/>
    </source>
</evidence>
<organism evidence="5 6">
    <name type="scientific">Dactylonectria macrodidyma</name>
    <dbReference type="NCBI Taxonomy" id="307937"/>
    <lineage>
        <taxon>Eukaryota</taxon>
        <taxon>Fungi</taxon>
        <taxon>Dikarya</taxon>
        <taxon>Ascomycota</taxon>
        <taxon>Pezizomycotina</taxon>
        <taxon>Sordariomycetes</taxon>
        <taxon>Hypocreomycetidae</taxon>
        <taxon>Hypocreales</taxon>
        <taxon>Nectriaceae</taxon>
        <taxon>Dactylonectria</taxon>
    </lineage>
</organism>
<feature type="repeat" description="ANK" evidence="2">
    <location>
        <begin position="770"/>
        <end position="802"/>
    </location>
</feature>
<dbReference type="SUPFAM" id="SSF48403">
    <property type="entry name" value="Ankyrin repeat"/>
    <property type="match status" value="1"/>
</dbReference>
<evidence type="ECO:0000313" key="5">
    <source>
        <dbReference type="EMBL" id="KAH7153533.1"/>
    </source>
</evidence>
<evidence type="ECO:0000259" key="3">
    <source>
        <dbReference type="Pfam" id="PF22939"/>
    </source>
</evidence>
<dbReference type="InterPro" id="IPR027417">
    <property type="entry name" value="P-loop_NTPase"/>
</dbReference>
<feature type="domain" description="GPI inositol-deacylase winged helix" evidence="3">
    <location>
        <begin position="544"/>
        <end position="627"/>
    </location>
</feature>
<dbReference type="AlphaFoldDB" id="A0A9P9F764"/>
<gene>
    <name evidence="5" type="ORF">EDB81DRAFT_791537</name>
</gene>
<dbReference type="PROSITE" id="PS50088">
    <property type="entry name" value="ANK_REPEAT"/>
    <property type="match status" value="4"/>
</dbReference>
<protein>
    <recommendedName>
        <fullName evidence="7">NACHT domain-containing protein</fullName>
    </recommendedName>
</protein>
<dbReference type="InterPro" id="IPR036770">
    <property type="entry name" value="Ankyrin_rpt-contain_sf"/>
</dbReference>
<dbReference type="PROSITE" id="PS50297">
    <property type="entry name" value="ANK_REP_REGION"/>
    <property type="match status" value="4"/>
</dbReference>
<dbReference type="Pfam" id="PF12796">
    <property type="entry name" value="Ank_2"/>
    <property type="match status" value="1"/>
</dbReference>